<feature type="transmembrane region" description="Helical" evidence="5">
    <location>
        <begin position="20"/>
        <end position="37"/>
    </location>
</feature>
<dbReference type="EMBL" id="LN868939">
    <property type="protein sequence ID" value="CRY83948.1"/>
    <property type="molecule type" value="Genomic_DNA"/>
</dbReference>
<feature type="domain" description="DUF202" evidence="6">
    <location>
        <begin position="5"/>
        <end position="61"/>
    </location>
</feature>
<keyword evidence="2 5" id="KW-0812">Transmembrane</keyword>
<evidence type="ECO:0000313" key="8">
    <source>
        <dbReference type="Proteomes" id="UP000057820"/>
    </source>
</evidence>
<evidence type="ECO:0000256" key="2">
    <source>
        <dbReference type="ARBA" id="ARBA00022692"/>
    </source>
</evidence>
<geneLocation type="plasmid" evidence="7">
    <name>2</name>
</geneLocation>
<evidence type="ECO:0000259" key="6">
    <source>
        <dbReference type="Pfam" id="PF02656"/>
    </source>
</evidence>
<dbReference type="Pfam" id="PF02656">
    <property type="entry name" value="DUF202"/>
    <property type="match status" value="1"/>
</dbReference>
<keyword evidence="7" id="KW-0614">Plasmid</keyword>
<dbReference type="RefSeq" id="WP_060594842.1">
    <property type="nucleotide sequence ID" value="NZ_CP031418.1"/>
</dbReference>
<name>A0A0H5P942_NOCFR</name>
<dbReference type="Proteomes" id="UP000057820">
    <property type="component" value="Plasmid 2"/>
</dbReference>
<gene>
    <name evidence="7" type="ORF">ERS450000_05777</name>
</gene>
<dbReference type="KEGG" id="nfr:ERS450000_05777"/>
<evidence type="ECO:0000256" key="4">
    <source>
        <dbReference type="ARBA" id="ARBA00023136"/>
    </source>
</evidence>
<evidence type="ECO:0000256" key="3">
    <source>
        <dbReference type="ARBA" id="ARBA00022989"/>
    </source>
</evidence>
<dbReference type="AlphaFoldDB" id="A0A0H5P942"/>
<accession>A0A0H5P942</accession>
<sequence>MNPPDTGLAAERTALAWRRTALAATVVVALLAEHAIGNGGAGLLPLAAGVVPLAVVAIVANRRARLLRHAGPERVRPARVTVAAATLAILVLAAVGVAVVGTEPWP</sequence>
<evidence type="ECO:0000256" key="1">
    <source>
        <dbReference type="ARBA" id="ARBA00004127"/>
    </source>
</evidence>
<reference evidence="8" key="1">
    <citation type="submission" date="2015-03" db="EMBL/GenBank/DDBJ databases">
        <authorList>
            <consortium name="Pathogen Informatics"/>
        </authorList>
    </citation>
    <scope>NUCLEOTIDE SEQUENCE [LARGE SCALE GENOMIC DNA]</scope>
    <source>
        <strain evidence="8">NCTC11134</strain>
        <plasmid evidence="8">2</plasmid>
    </source>
</reference>
<dbReference type="GO" id="GO:0012505">
    <property type="term" value="C:endomembrane system"/>
    <property type="evidence" value="ECO:0007669"/>
    <property type="project" value="UniProtKB-SubCell"/>
</dbReference>
<protein>
    <recommendedName>
        <fullName evidence="6">DUF202 domain-containing protein</fullName>
    </recommendedName>
</protein>
<evidence type="ECO:0000313" key="7">
    <source>
        <dbReference type="EMBL" id="CRY83948.1"/>
    </source>
</evidence>
<feature type="transmembrane region" description="Helical" evidence="5">
    <location>
        <begin position="80"/>
        <end position="100"/>
    </location>
</feature>
<evidence type="ECO:0000256" key="5">
    <source>
        <dbReference type="SAM" id="Phobius"/>
    </source>
</evidence>
<dbReference type="InterPro" id="IPR003807">
    <property type="entry name" value="DUF202"/>
</dbReference>
<comment type="subcellular location">
    <subcellularLocation>
        <location evidence="1">Endomembrane system</location>
        <topology evidence="1">Multi-pass membrane protein</topology>
    </subcellularLocation>
</comment>
<proteinExistence type="predicted"/>
<feature type="transmembrane region" description="Helical" evidence="5">
    <location>
        <begin position="43"/>
        <end position="60"/>
    </location>
</feature>
<organism evidence="7 8">
    <name type="scientific">Nocardia farcinica</name>
    <dbReference type="NCBI Taxonomy" id="37329"/>
    <lineage>
        <taxon>Bacteria</taxon>
        <taxon>Bacillati</taxon>
        <taxon>Actinomycetota</taxon>
        <taxon>Actinomycetes</taxon>
        <taxon>Mycobacteriales</taxon>
        <taxon>Nocardiaceae</taxon>
        <taxon>Nocardia</taxon>
    </lineage>
</organism>
<keyword evidence="4 5" id="KW-0472">Membrane</keyword>
<keyword evidence="3 5" id="KW-1133">Transmembrane helix</keyword>